<reference evidence="10" key="1">
    <citation type="submission" date="2022-06" db="EMBL/GenBank/DDBJ databases">
        <title>WGS of actinobacteria.</title>
        <authorList>
            <person name="Thawai C."/>
        </authorList>
    </citation>
    <scope>NUCLEOTIDE SEQUENCE</scope>
    <source>
        <strain evidence="10">AA8</strain>
    </source>
</reference>
<dbReference type="GO" id="GO:0005886">
    <property type="term" value="C:plasma membrane"/>
    <property type="evidence" value="ECO:0007669"/>
    <property type="project" value="UniProtKB-SubCell"/>
</dbReference>
<dbReference type="NCBIfam" id="TIGR00801">
    <property type="entry name" value="ncs2"/>
    <property type="match status" value="1"/>
</dbReference>
<evidence type="ECO:0000256" key="9">
    <source>
        <dbReference type="SAM" id="Phobius"/>
    </source>
</evidence>
<feature type="region of interest" description="Disordered" evidence="8">
    <location>
        <begin position="449"/>
        <end position="477"/>
    </location>
</feature>
<feature type="transmembrane region" description="Helical" evidence="9">
    <location>
        <begin position="148"/>
        <end position="169"/>
    </location>
</feature>
<feature type="transmembrane region" description="Helical" evidence="9">
    <location>
        <begin position="119"/>
        <end position="139"/>
    </location>
</feature>
<evidence type="ECO:0000256" key="8">
    <source>
        <dbReference type="SAM" id="MobiDB-lite"/>
    </source>
</evidence>
<feature type="transmembrane region" description="Helical" evidence="9">
    <location>
        <begin position="247"/>
        <end position="267"/>
    </location>
</feature>
<evidence type="ECO:0000256" key="4">
    <source>
        <dbReference type="ARBA" id="ARBA00022475"/>
    </source>
</evidence>
<dbReference type="PROSITE" id="PS01116">
    <property type="entry name" value="XANTH_URACIL_PERMASE"/>
    <property type="match status" value="1"/>
</dbReference>
<feature type="transmembrane region" description="Helical" evidence="9">
    <location>
        <begin position="181"/>
        <end position="201"/>
    </location>
</feature>
<accession>A0A9X2RQI4</accession>
<feature type="transmembrane region" description="Helical" evidence="9">
    <location>
        <begin position="208"/>
        <end position="227"/>
    </location>
</feature>
<dbReference type="Pfam" id="PF00860">
    <property type="entry name" value="Xan_ur_permease"/>
    <property type="match status" value="1"/>
</dbReference>
<keyword evidence="7 9" id="KW-0472">Membrane</keyword>
<dbReference type="InterPro" id="IPR006043">
    <property type="entry name" value="NCS2"/>
</dbReference>
<evidence type="ECO:0000313" key="11">
    <source>
        <dbReference type="Proteomes" id="UP001142374"/>
    </source>
</evidence>
<dbReference type="PANTHER" id="PTHR42810:SF4">
    <property type="entry name" value="URIC ACID TRANSPORTER UACT"/>
    <property type="match status" value="1"/>
</dbReference>
<feature type="transmembrane region" description="Helical" evidence="9">
    <location>
        <begin position="423"/>
        <end position="442"/>
    </location>
</feature>
<dbReference type="GO" id="GO:0042907">
    <property type="term" value="F:xanthine transmembrane transporter activity"/>
    <property type="evidence" value="ECO:0007669"/>
    <property type="project" value="TreeGrafter"/>
</dbReference>
<organism evidence="10 11">
    <name type="scientific">Streptomyces telluris</name>
    <dbReference type="NCBI Taxonomy" id="2720021"/>
    <lineage>
        <taxon>Bacteria</taxon>
        <taxon>Bacillati</taxon>
        <taxon>Actinomycetota</taxon>
        <taxon>Actinomycetes</taxon>
        <taxon>Kitasatosporales</taxon>
        <taxon>Streptomycetaceae</taxon>
        <taxon>Streptomyces</taxon>
    </lineage>
</organism>
<comment type="similarity">
    <text evidence="2">Belongs to the nucleobase:cation symporter-2 (NCS2) (TC 2.A.40) family.</text>
</comment>
<evidence type="ECO:0000256" key="5">
    <source>
        <dbReference type="ARBA" id="ARBA00022692"/>
    </source>
</evidence>
<feature type="transmembrane region" description="Helical" evidence="9">
    <location>
        <begin position="331"/>
        <end position="354"/>
    </location>
</feature>
<evidence type="ECO:0000313" key="10">
    <source>
        <dbReference type="EMBL" id="MCQ8774209.1"/>
    </source>
</evidence>
<gene>
    <name evidence="10" type="ORF">NQU55_31275</name>
</gene>
<keyword evidence="11" id="KW-1185">Reference proteome</keyword>
<feature type="transmembrane region" description="Helical" evidence="9">
    <location>
        <begin position="360"/>
        <end position="384"/>
    </location>
</feature>
<keyword evidence="4" id="KW-1003">Cell membrane</keyword>
<sequence>MAVDEAGGTRTEGAVHPVDEVLRPGRLLAGGLQHVAASYAGVVAPPLVLGAYLGLPPARTTFLVGAALFTAGIATLLQTIGFWKVGARMPFVNGVSFAGVAPMIAVADAQADKSDALPVVFGAVMVAGALGFVLAPWFCKLVRFFPPLVSGTVITLIGLTLLPVAFGWIQGGGDPGRPATATGLGLAAATLVIVLVLRRVLRGFLRQIAILLGLAAGTLIAVPVGAVDFAPAAHARLVGFPTPFHFGAPQFTLPAIVSMCVLMLVCMTESTADMLALGQVVGRPADERTIARGLRADTLGTAVSPVFNGFANSAFAQNIGLVAITRVRSRFVVAACGAMFVLLGLSPAFASLIAVVPRPVLGGAGIVLFGTVAASGIQVLLGAGLDKGDNLLVAAASLGIGTIPVVSRTFYDGAGVPETLRTLLDSGVSAGCLTAVVLNLAFNHLGKRRRDEASPGLSPGLSPGPSPQPSPSPVRGD</sequence>
<dbReference type="NCBIfam" id="TIGR03173">
    <property type="entry name" value="pbuX"/>
    <property type="match status" value="1"/>
</dbReference>
<feature type="transmembrane region" description="Helical" evidence="9">
    <location>
        <begin position="391"/>
        <end position="411"/>
    </location>
</feature>
<proteinExistence type="inferred from homology"/>
<dbReference type="PANTHER" id="PTHR42810">
    <property type="entry name" value="PURINE PERMEASE C1399.01C-RELATED"/>
    <property type="match status" value="1"/>
</dbReference>
<feature type="transmembrane region" description="Helical" evidence="9">
    <location>
        <begin position="36"/>
        <end position="55"/>
    </location>
</feature>
<evidence type="ECO:0000256" key="1">
    <source>
        <dbReference type="ARBA" id="ARBA00004651"/>
    </source>
</evidence>
<evidence type="ECO:0000256" key="3">
    <source>
        <dbReference type="ARBA" id="ARBA00022448"/>
    </source>
</evidence>
<feature type="transmembrane region" description="Helical" evidence="9">
    <location>
        <begin position="61"/>
        <end position="83"/>
    </location>
</feature>
<name>A0A9X2RQI4_9ACTN</name>
<dbReference type="RefSeq" id="WP_168092386.1">
    <property type="nucleotide sequence ID" value="NZ_JAATER010000070.1"/>
</dbReference>
<dbReference type="InterPro" id="IPR006042">
    <property type="entry name" value="Xan_ur_permease"/>
</dbReference>
<comment type="subcellular location">
    <subcellularLocation>
        <location evidence="1">Cell membrane</location>
        <topology evidence="1">Multi-pass membrane protein</topology>
    </subcellularLocation>
</comment>
<keyword evidence="5 9" id="KW-0812">Transmembrane</keyword>
<dbReference type="NCBIfam" id="NF037981">
    <property type="entry name" value="NCS2_1"/>
    <property type="match status" value="1"/>
</dbReference>
<dbReference type="Proteomes" id="UP001142374">
    <property type="component" value="Unassembled WGS sequence"/>
</dbReference>
<dbReference type="InterPro" id="IPR017588">
    <property type="entry name" value="UacT-like"/>
</dbReference>
<protein>
    <submittedName>
        <fullName evidence="10">Purine permease</fullName>
    </submittedName>
</protein>
<evidence type="ECO:0000256" key="2">
    <source>
        <dbReference type="ARBA" id="ARBA00008821"/>
    </source>
</evidence>
<keyword evidence="6 9" id="KW-1133">Transmembrane helix</keyword>
<feature type="compositionally biased region" description="Pro residues" evidence="8">
    <location>
        <begin position="462"/>
        <end position="477"/>
    </location>
</feature>
<evidence type="ECO:0000256" key="7">
    <source>
        <dbReference type="ARBA" id="ARBA00023136"/>
    </source>
</evidence>
<dbReference type="AlphaFoldDB" id="A0A9X2RQI4"/>
<comment type="caution">
    <text evidence="10">The sequence shown here is derived from an EMBL/GenBank/DDBJ whole genome shotgun (WGS) entry which is preliminary data.</text>
</comment>
<keyword evidence="3" id="KW-0813">Transport</keyword>
<evidence type="ECO:0000256" key="6">
    <source>
        <dbReference type="ARBA" id="ARBA00022989"/>
    </source>
</evidence>
<dbReference type="EMBL" id="JANIID010000040">
    <property type="protein sequence ID" value="MCQ8774209.1"/>
    <property type="molecule type" value="Genomic_DNA"/>
</dbReference>